<sequence length="212" mass="22231">MTTIAGVLPADPVAAQQFVALQANGNLADDVRDTCIVALQAVGRAVWDNHHGNLALAQEGLGNFGSAVNCYTSVVKWAVMSGALSAPRANRFCAELDAAGGTANGVNDQAMLLIHSMMPYSGWAPGDNVPLGAMVYHGRPGNPISHVTLHVGNDLVVGCWGSAYTEGGAIATQFQAQLARGWSPDTMITPIDAFGQNLLGYSLNPFWRDLPV</sequence>
<proteinExistence type="predicted"/>
<dbReference type="EMBL" id="JAAEDM010000025">
    <property type="protein sequence ID" value="MBR0671767.1"/>
    <property type="molecule type" value="Genomic_DNA"/>
</dbReference>
<dbReference type="RefSeq" id="WP_211862142.1">
    <property type="nucleotide sequence ID" value="NZ_JAAEDM010000025.1"/>
</dbReference>
<evidence type="ECO:0000313" key="2">
    <source>
        <dbReference type="Proteomes" id="UP001138751"/>
    </source>
</evidence>
<name>A0A9X9WX88_9PROT</name>
<keyword evidence="2" id="KW-1185">Reference proteome</keyword>
<comment type="caution">
    <text evidence="1">The sequence shown here is derived from an EMBL/GenBank/DDBJ whole genome shotgun (WGS) entry which is preliminary data.</text>
</comment>
<accession>A0A9X9WX88</accession>
<evidence type="ECO:0000313" key="1">
    <source>
        <dbReference type="EMBL" id="MBR0671767.1"/>
    </source>
</evidence>
<reference evidence="1" key="1">
    <citation type="submission" date="2020-01" db="EMBL/GenBank/DDBJ databases">
        <authorList>
            <person name="Rat A."/>
        </authorList>
    </citation>
    <scope>NUCLEOTIDE SEQUENCE</scope>
    <source>
        <strain evidence="1">LMG 31231</strain>
    </source>
</reference>
<dbReference type="AlphaFoldDB" id="A0A9X9WX88"/>
<dbReference type="Proteomes" id="UP001138751">
    <property type="component" value="Unassembled WGS sequence"/>
</dbReference>
<protein>
    <submittedName>
        <fullName evidence="1">Uncharacterized protein</fullName>
    </submittedName>
</protein>
<organism evidence="1 2">
    <name type="scientific">Neoroseomonas soli</name>
    <dbReference type="NCBI Taxonomy" id="1081025"/>
    <lineage>
        <taxon>Bacteria</taxon>
        <taxon>Pseudomonadati</taxon>
        <taxon>Pseudomonadota</taxon>
        <taxon>Alphaproteobacteria</taxon>
        <taxon>Acetobacterales</taxon>
        <taxon>Acetobacteraceae</taxon>
        <taxon>Neoroseomonas</taxon>
    </lineage>
</organism>
<reference evidence="1" key="2">
    <citation type="journal article" date="2021" name="Syst. Appl. Microbiol.">
        <title>Roseomonas hellenica sp. nov., isolated from roots of wild-growing Alkanna tinctoria.</title>
        <authorList>
            <person name="Rat A."/>
            <person name="Naranjo H.D."/>
            <person name="Lebbe L."/>
            <person name="Cnockaert M."/>
            <person name="Krigas N."/>
            <person name="Grigoriadou K."/>
            <person name="Maloupa E."/>
            <person name="Willems A."/>
        </authorList>
    </citation>
    <scope>NUCLEOTIDE SEQUENCE</scope>
    <source>
        <strain evidence="1">LMG 31231</strain>
    </source>
</reference>
<gene>
    <name evidence="1" type="ORF">GXW76_11355</name>
</gene>